<proteinExistence type="predicted"/>
<evidence type="ECO:0000313" key="3">
    <source>
        <dbReference type="Proteomes" id="UP001310890"/>
    </source>
</evidence>
<evidence type="ECO:0000313" key="2">
    <source>
        <dbReference type="EMBL" id="KAK5111542.1"/>
    </source>
</evidence>
<dbReference type="EMBL" id="JAVRRL010000038">
    <property type="protein sequence ID" value="KAK5111542.1"/>
    <property type="molecule type" value="Genomic_DNA"/>
</dbReference>
<organism evidence="2 3">
    <name type="scientific">Meristemomyces frigidus</name>
    <dbReference type="NCBI Taxonomy" id="1508187"/>
    <lineage>
        <taxon>Eukaryota</taxon>
        <taxon>Fungi</taxon>
        <taxon>Dikarya</taxon>
        <taxon>Ascomycota</taxon>
        <taxon>Pezizomycotina</taxon>
        <taxon>Dothideomycetes</taxon>
        <taxon>Dothideomycetidae</taxon>
        <taxon>Mycosphaerellales</taxon>
        <taxon>Teratosphaeriaceae</taxon>
        <taxon>Meristemomyces</taxon>
    </lineage>
</organism>
<feature type="signal peptide" evidence="1">
    <location>
        <begin position="1"/>
        <end position="18"/>
    </location>
</feature>
<comment type="caution">
    <text evidence="2">The sequence shown here is derived from an EMBL/GenBank/DDBJ whole genome shotgun (WGS) entry which is preliminary data.</text>
</comment>
<keyword evidence="1" id="KW-0732">Signal</keyword>
<dbReference type="AlphaFoldDB" id="A0AAN7TLG2"/>
<feature type="chain" id="PRO_5042988291" evidence="1">
    <location>
        <begin position="19"/>
        <end position="228"/>
    </location>
</feature>
<sequence>MHTSTALLIAALASVGLAQRPADVSICDYYTEHIFPVNNATNQKAVIVAVVNTAVIGNYTHDAQKTDIAVPGILAANATYNSTSVNLLPYFDGSLASSNQGGAQGVSVNFLDGGGATPLTQNMPANGNSSNQYALLTHLYEYFGAVLGCTEYGKTGFPTYAGETSMYNVHKYMALDAMQVGYFIEQVGLSAASWGVSADDCKIVGTTLEAVFGHKCSAPAAVLPADFY</sequence>
<reference evidence="2" key="1">
    <citation type="submission" date="2023-08" db="EMBL/GenBank/DDBJ databases">
        <title>Black Yeasts Isolated from many extreme environments.</title>
        <authorList>
            <person name="Coleine C."/>
            <person name="Stajich J.E."/>
            <person name="Selbmann L."/>
        </authorList>
    </citation>
    <scope>NUCLEOTIDE SEQUENCE</scope>
    <source>
        <strain evidence="2">CCFEE 5401</strain>
    </source>
</reference>
<dbReference type="Proteomes" id="UP001310890">
    <property type="component" value="Unassembled WGS sequence"/>
</dbReference>
<evidence type="ECO:0000256" key="1">
    <source>
        <dbReference type="SAM" id="SignalP"/>
    </source>
</evidence>
<accession>A0AAN7TLG2</accession>
<protein>
    <submittedName>
        <fullName evidence="2">Uncharacterized protein</fullName>
    </submittedName>
</protein>
<name>A0AAN7TLG2_9PEZI</name>
<gene>
    <name evidence="2" type="ORF">LTR62_004838</name>
</gene>